<feature type="compositionally biased region" description="Basic and acidic residues" evidence="1">
    <location>
        <begin position="102"/>
        <end position="113"/>
    </location>
</feature>
<dbReference type="RefSeq" id="WP_096465189.1">
    <property type="nucleotide sequence ID" value="NZ_AP017312.1"/>
</dbReference>
<gene>
    <name evidence="4" type="ORF">CB4_01845</name>
</gene>
<reference evidence="4 5" key="1">
    <citation type="submission" date="2015-12" db="EMBL/GenBank/DDBJ databases">
        <title>Genome sequence of Aneurinibacillus soli.</title>
        <authorList>
            <person name="Lee J.S."/>
            <person name="Lee K.C."/>
            <person name="Kim K.K."/>
            <person name="Lee B.W."/>
        </authorList>
    </citation>
    <scope>NUCLEOTIDE SEQUENCE [LARGE SCALE GENOMIC DNA]</scope>
    <source>
        <strain evidence="4 5">CB4</strain>
    </source>
</reference>
<evidence type="ECO:0000256" key="1">
    <source>
        <dbReference type="SAM" id="MobiDB-lite"/>
    </source>
</evidence>
<feature type="compositionally biased region" description="Low complexity" evidence="1">
    <location>
        <begin position="114"/>
        <end position="133"/>
    </location>
</feature>
<dbReference type="EMBL" id="AP017312">
    <property type="protein sequence ID" value="BAU27671.1"/>
    <property type="molecule type" value="Genomic_DNA"/>
</dbReference>
<dbReference type="Gene3D" id="1.25.60.10">
    <property type="entry name" value="MgtE N-terminal domain-like"/>
    <property type="match status" value="1"/>
</dbReference>
<organism evidence="4 5">
    <name type="scientific">Aneurinibacillus soli</name>
    <dbReference type="NCBI Taxonomy" id="1500254"/>
    <lineage>
        <taxon>Bacteria</taxon>
        <taxon>Bacillati</taxon>
        <taxon>Bacillota</taxon>
        <taxon>Bacilli</taxon>
        <taxon>Bacillales</taxon>
        <taxon>Paenibacillaceae</taxon>
        <taxon>Aneurinibacillus group</taxon>
        <taxon>Aneurinibacillus</taxon>
    </lineage>
</organism>
<name>A0A0U5BBV2_9BACL</name>
<keyword evidence="2" id="KW-0812">Transmembrane</keyword>
<feature type="region of interest" description="Disordered" evidence="1">
    <location>
        <begin position="64"/>
        <end position="87"/>
    </location>
</feature>
<dbReference type="InterPro" id="IPR006668">
    <property type="entry name" value="Mg_transptr_MgtE_intracell_dom"/>
</dbReference>
<evidence type="ECO:0000259" key="3">
    <source>
        <dbReference type="Pfam" id="PF03448"/>
    </source>
</evidence>
<dbReference type="Pfam" id="PF03448">
    <property type="entry name" value="MgtE_N"/>
    <property type="match status" value="1"/>
</dbReference>
<feature type="compositionally biased region" description="Polar residues" evidence="1">
    <location>
        <begin position="65"/>
        <end position="79"/>
    </location>
</feature>
<feature type="transmembrane region" description="Helical" evidence="2">
    <location>
        <begin position="15"/>
        <end position="38"/>
    </location>
</feature>
<dbReference type="SUPFAM" id="SSF158791">
    <property type="entry name" value="MgtE N-terminal domain-like"/>
    <property type="match status" value="1"/>
</dbReference>
<keyword evidence="2" id="KW-0472">Membrane</keyword>
<dbReference type="OrthoDB" id="2381574at2"/>
<dbReference type="KEGG" id="asoc:CB4_01845"/>
<evidence type="ECO:0000313" key="5">
    <source>
        <dbReference type="Proteomes" id="UP000217696"/>
    </source>
</evidence>
<accession>A0A0U5BBV2</accession>
<dbReference type="InterPro" id="IPR038076">
    <property type="entry name" value="MgtE_N_sf"/>
</dbReference>
<dbReference type="AlphaFoldDB" id="A0A0U5BBV2"/>
<keyword evidence="2" id="KW-1133">Transmembrane helix</keyword>
<protein>
    <submittedName>
        <fullName evidence="4">MgtE intracellular N domain protein</fullName>
    </submittedName>
</protein>
<proteinExistence type="predicted"/>
<evidence type="ECO:0000256" key="2">
    <source>
        <dbReference type="SAM" id="Phobius"/>
    </source>
</evidence>
<sequence>MEEIAEEQSYSKMEWFFYIIFIPLLFTLVLSAIIAQMFGYNVVGMLAKGLNQVPVVEKLIPDSAAPNSKKTTQTETTPAKSDARVSDLQKQLDLKNKEIDKLKQKQQEEKKMQDQAQQATSAQTTAAQASQQKATEERLKEMKQLAKIYTAMSAGKAAPIFEKMPPEEAANLLQVMKPEDRSSIMAKMNPKKAADMTVLIQKMSLGQMPDATPEAQAAIQNEIKIVKNNASAEEVAASIATMQPASAAVLVENLFRTDEQKALAVMRNMDQQKRGDILSSITNDLKKGALAAKISQKLMAY</sequence>
<feature type="domain" description="Magnesium transporter MgtE intracellular" evidence="3">
    <location>
        <begin position="144"/>
        <end position="198"/>
    </location>
</feature>
<keyword evidence="5" id="KW-1185">Reference proteome</keyword>
<feature type="region of interest" description="Disordered" evidence="1">
    <location>
        <begin position="102"/>
        <end position="138"/>
    </location>
</feature>
<dbReference type="Proteomes" id="UP000217696">
    <property type="component" value="Chromosome"/>
</dbReference>
<evidence type="ECO:0000313" key="4">
    <source>
        <dbReference type="EMBL" id="BAU27671.1"/>
    </source>
</evidence>